<gene>
    <name evidence="2" type="ORF">SCP_1400840</name>
</gene>
<dbReference type="AlphaFoldDB" id="A0A401H2Q8"/>
<feature type="region of interest" description="Disordered" evidence="1">
    <location>
        <begin position="382"/>
        <end position="409"/>
    </location>
</feature>
<reference evidence="2 3" key="1">
    <citation type="journal article" date="2018" name="Sci. Rep.">
        <title>Genome sequence of the cauliflower mushroom Sparassis crispa (Hanabiratake) and its association with beneficial usage.</title>
        <authorList>
            <person name="Kiyama R."/>
            <person name="Furutani Y."/>
            <person name="Kawaguchi K."/>
            <person name="Nakanishi T."/>
        </authorList>
    </citation>
    <scope>NUCLEOTIDE SEQUENCE [LARGE SCALE GENOMIC DNA]</scope>
</reference>
<feature type="region of interest" description="Disordered" evidence="1">
    <location>
        <begin position="472"/>
        <end position="493"/>
    </location>
</feature>
<dbReference type="EMBL" id="BFAD01000014">
    <property type="protein sequence ID" value="GBE88679.1"/>
    <property type="molecule type" value="Genomic_DNA"/>
</dbReference>
<keyword evidence="3" id="KW-1185">Reference proteome</keyword>
<accession>A0A401H2Q8</accession>
<dbReference type="GeneID" id="38785596"/>
<dbReference type="InParanoid" id="A0A401H2Q8"/>
<dbReference type="RefSeq" id="XP_027619592.1">
    <property type="nucleotide sequence ID" value="XM_027763791.1"/>
</dbReference>
<dbReference type="Proteomes" id="UP000287166">
    <property type="component" value="Unassembled WGS sequence"/>
</dbReference>
<evidence type="ECO:0000256" key="1">
    <source>
        <dbReference type="SAM" id="MobiDB-lite"/>
    </source>
</evidence>
<organism evidence="2 3">
    <name type="scientific">Sparassis crispa</name>
    <dbReference type="NCBI Taxonomy" id="139825"/>
    <lineage>
        <taxon>Eukaryota</taxon>
        <taxon>Fungi</taxon>
        <taxon>Dikarya</taxon>
        <taxon>Basidiomycota</taxon>
        <taxon>Agaricomycotina</taxon>
        <taxon>Agaricomycetes</taxon>
        <taxon>Polyporales</taxon>
        <taxon>Sparassidaceae</taxon>
        <taxon>Sparassis</taxon>
    </lineage>
</organism>
<evidence type="ECO:0000313" key="3">
    <source>
        <dbReference type="Proteomes" id="UP000287166"/>
    </source>
</evidence>
<comment type="caution">
    <text evidence="2">The sequence shown here is derived from an EMBL/GenBank/DDBJ whole genome shotgun (WGS) entry which is preliminary data.</text>
</comment>
<protein>
    <submittedName>
        <fullName evidence="2">Uncharacterized protein</fullName>
    </submittedName>
</protein>
<evidence type="ECO:0000313" key="2">
    <source>
        <dbReference type="EMBL" id="GBE88679.1"/>
    </source>
</evidence>
<name>A0A401H2Q8_9APHY</name>
<feature type="compositionally biased region" description="Acidic residues" evidence="1">
    <location>
        <begin position="391"/>
        <end position="408"/>
    </location>
</feature>
<sequence length="918" mass="100623">MEDIPAYARGSLPQTLQQIRALADHARWAEERGFADKQIAVKVIFELQKLGKAEGYAHVAGTDARALVDALSAAAEALSLDNCCADLLSYYLDVAAKVKQHLWQKHLGHFEALVRFHNALAVAAVDQSGQIDAQSLASRVRTITNEANKLTSGDWLVPNVQIAEQIALALEDVGASCALSVKALLGDAERFAVGRKQQAANSASASAAMPSGIEWIARLRTDAQTGGVTLRLAREKRTKRRMSWPTVLYGHLAELTLVQMKRWEMEGWTKKQIDAAVYLTLLMLVGEEAFAAPMEQLTRDKREVHESTPTNEDGLSATATQPATESTLQGYLDACIDAVAGGTFFRDWVPNVSHPRAWESETVANDLHETVSRARGSVRPKIRIEKKVSDSDEDEDEDTTSDDGDDEDPLVKADYAWLATAFPQEEQASQGDHIDQIAAFIQAVEQLARQAEAAMAEARLRDCMREAEGAADADTCGGATDSTQKQVKARRGPTTCGMVTQHVSDELRRLRKNVFSQMMRPFFLAGRPEERVGAPADEAGTKARAFCHTRHTEQAHLFKAATEVETNLATRALKYLKAAIAGRGIFPPANGERAEPLSVAEAMRLLLDNYRALGPSVNESSRFGCDDGAQVLVWLEEQLSTSKHVRVLRNTRLVEHLAALEGRVVHWIQQERRPLDDVRAAAQEVILHTANVYSPLLITKLSGDNTPEDLLEYASSGIVHGAHPHHAGALASAVCWLLDAEEGAPKDPRAILARLVAAKQQGAGQQPALSPEAHAAAQSSIHTLRGHVAQLEKDEFLALFDNLIQFDDEITENGKKSCPRFWPAASRLERCIEEGTFHYLCLAEGVLPADHGAKFQPQARLASLVATRGAEILAWNESKRNRIDFIVHNMHMVIGWQNRISAQAMDYKTYESPVAGAV</sequence>
<feature type="compositionally biased region" description="Low complexity" evidence="1">
    <location>
        <begin position="472"/>
        <end position="483"/>
    </location>
</feature>
<proteinExistence type="predicted"/>